<dbReference type="SMART" id="SM00387">
    <property type="entry name" value="HATPase_c"/>
    <property type="match status" value="1"/>
</dbReference>
<dbReference type="SMART" id="SM00388">
    <property type="entry name" value="HisKA"/>
    <property type="match status" value="1"/>
</dbReference>
<dbReference type="InterPro" id="IPR004358">
    <property type="entry name" value="Sig_transdc_His_kin-like_C"/>
</dbReference>
<dbReference type="Gene3D" id="3.30.565.10">
    <property type="entry name" value="Histidine kinase-like ATPase, C-terminal domain"/>
    <property type="match status" value="1"/>
</dbReference>
<dbReference type="Pfam" id="PF00512">
    <property type="entry name" value="HisKA"/>
    <property type="match status" value="1"/>
</dbReference>
<evidence type="ECO:0000256" key="1">
    <source>
        <dbReference type="ARBA" id="ARBA00000085"/>
    </source>
</evidence>
<dbReference type="OrthoDB" id="9809670at2"/>
<evidence type="ECO:0000313" key="10">
    <source>
        <dbReference type="Proteomes" id="UP000196368"/>
    </source>
</evidence>
<dbReference type="SUPFAM" id="SSF47384">
    <property type="entry name" value="Homodimeric domain of signal transducing histidine kinase"/>
    <property type="match status" value="1"/>
</dbReference>
<name>A0A1Y4DEJ0_9BACT</name>
<dbReference type="PROSITE" id="PS50109">
    <property type="entry name" value="HIS_KIN"/>
    <property type="match status" value="1"/>
</dbReference>
<dbReference type="PANTHER" id="PTHR43711:SF1">
    <property type="entry name" value="HISTIDINE KINASE 1"/>
    <property type="match status" value="1"/>
</dbReference>
<dbReference type="PANTHER" id="PTHR43711">
    <property type="entry name" value="TWO-COMPONENT HISTIDINE KINASE"/>
    <property type="match status" value="1"/>
</dbReference>
<sequence>MTLWQILVSYSLLVAASLSLLTYWITKKFVLKKMHRTIMKAEHNYQQQIATLQMQLSGKVNVLESMVEKLRLSNQELNRLNEIRAKFMSIVAHDLRQPLSSIQGFTSVLMMDNPQGGGNNDQTALNNILKATDNMNMLMADLMDISMIESGRFKMDAQPFNFNALLNDVITLQAVNAQKKGIFLQKCEYPAEVTVVADRFRISQVLNNLIGNAIKFSPQGGSVEARFYVLNGMLTFKVADNGPGLLHTEKDKVFQKFHQSENDRTLKKQGWGLGLSIAQEIVNAHGGEIGVESAGLGQGSVFWFSIPQTPAAAAADADKAPIPNVEKKTVMPE</sequence>
<keyword evidence="10" id="KW-1185">Reference proteome</keyword>
<dbReference type="InterPro" id="IPR003661">
    <property type="entry name" value="HisK_dim/P_dom"/>
</dbReference>
<feature type="domain" description="Histidine kinase" evidence="8">
    <location>
        <begin position="90"/>
        <end position="310"/>
    </location>
</feature>
<comment type="catalytic activity">
    <reaction evidence="1">
        <text>ATP + protein L-histidine = ADP + protein N-phospho-L-histidine.</text>
        <dbReference type="EC" id="2.7.13.3"/>
    </reaction>
</comment>
<dbReference type="SUPFAM" id="SSF55874">
    <property type="entry name" value="ATPase domain of HSP90 chaperone/DNA topoisomerase II/histidine kinase"/>
    <property type="match status" value="1"/>
</dbReference>
<dbReference type="EMBL" id="NFJD01000001">
    <property type="protein sequence ID" value="OUO57315.1"/>
    <property type="molecule type" value="Genomic_DNA"/>
</dbReference>
<protein>
    <recommendedName>
        <fullName evidence="2">histidine kinase</fullName>
        <ecNumber evidence="2">2.7.13.3</ecNumber>
    </recommendedName>
</protein>
<evidence type="ECO:0000256" key="2">
    <source>
        <dbReference type="ARBA" id="ARBA00012438"/>
    </source>
</evidence>
<keyword evidence="7" id="KW-0472">Membrane</keyword>
<dbReference type="InterPro" id="IPR036890">
    <property type="entry name" value="HATPase_C_sf"/>
</dbReference>
<keyword evidence="6" id="KW-0902">Two-component regulatory system</keyword>
<dbReference type="InterPro" id="IPR003594">
    <property type="entry name" value="HATPase_dom"/>
</dbReference>
<evidence type="ECO:0000256" key="4">
    <source>
        <dbReference type="ARBA" id="ARBA00022679"/>
    </source>
</evidence>
<dbReference type="Proteomes" id="UP000196368">
    <property type="component" value="Unassembled WGS sequence"/>
</dbReference>
<dbReference type="Gene3D" id="1.10.287.130">
    <property type="match status" value="1"/>
</dbReference>
<dbReference type="InterPro" id="IPR005467">
    <property type="entry name" value="His_kinase_dom"/>
</dbReference>
<accession>A0A1Y4DEJ0</accession>
<dbReference type="RefSeq" id="WP_087286392.1">
    <property type="nucleotide sequence ID" value="NZ_NFJD01000001.1"/>
</dbReference>
<dbReference type="EC" id="2.7.13.3" evidence="2"/>
<keyword evidence="3" id="KW-0597">Phosphoprotein</keyword>
<keyword evidence="4" id="KW-0808">Transferase</keyword>
<evidence type="ECO:0000256" key="3">
    <source>
        <dbReference type="ARBA" id="ARBA00022553"/>
    </source>
</evidence>
<comment type="caution">
    <text evidence="9">The sequence shown here is derived from an EMBL/GenBank/DDBJ whole genome shotgun (WGS) entry which is preliminary data.</text>
</comment>
<dbReference type="AlphaFoldDB" id="A0A1Y4DEJ0"/>
<feature type="transmembrane region" description="Helical" evidence="7">
    <location>
        <begin position="6"/>
        <end position="26"/>
    </location>
</feature>
<evidence type="ECO:0000313" key="9">
    <source>
        <dbReference type="EMBL" id="OUO57315.1"/>
    </source>
</evidence>
<dbReference type="PRINTS" id="PR00344">
    <property type="entry name" value="BCTRLSENSOR"/>
</dbReference>
<dbReference type="FunFam" id="3.30.565.10:FF:000006">
    <property type="entry name" value="Sensor histidine kinase WalK"/>
    <property type="match status" value="1"/>
</dbReference>
<dbReference type="InterPro" id="IPR036097">
    <property type="entry name" value="HisK_dim/P_sf"/>
</dbReference>
<gene>
    <name evidence="9" type="ORF">B5F75_00630</name>
</gene>
<dbReference type="GO" id="GO:0000155">
    <property type="term" value="F:phosphorelay sensor kinase activity"/>
    <property type="evidence" value="ECO:0007669"/>
    <property type="project" value="InterPro"/>
</dbReference>
<proteinExistence type="predicted"/>
<reference evidence="10" key="1">
    <citation type="submission" date="2017-04" db="EMBL/GenBank/DDBJ databases">
        <title>Function of individual gut microbiota members based on whole genome sequencing of pure cultures obtained from chicken caecum.</title>
        <authorList>
            <person name="Medvecky M."/>
            <person name="Cejkova D."/>
            <person name="Polansky O."/>
            <person name="Karasova D."/>
            <person name="Kubasova T."/>
            <person name="Cizek A."/>
            <person name="Rychlik I."/>
        </authorList>
    </citation>
    <scope>NUCLEOTIDE SEQUENCE [LARGE SCALE GENOMIC DNA]</scope>
    <source>
        <strain evidence="10">An273</strain>
    </source>
</reference>
<evidence type="ECO:0000256" key="5">
    <source>
        <dbReference type="ARBA" id="ARBA00022777"/>
    </source>
</evidence>
<keyword evidence="7" id="KW-0812">Transmembrane</keyword>
<keyword evidence="5" id="KW-0418">Kinase</keyword>
<dbReference type="InterPro" id="IPR050736">
    <property type="entry name" value="Sensor_HK_Regulatory"/>
</dbReference>
<keyword evidence="7" id="KW-1133">Transmembrane helix</keyword>
<dbReference type="Pfam" id="PF02518">
    <property type="entry name" value="HATPase_c"/>
    <property type="match status" value="1"/>
</dbReference>
<evidence type="ECO:0000259" key="8">
    <source>
        <dbReference type="PROSITE" id="PS50109"/>
    </source>
</evidence>
<evidence type="ECO:0000256" key="6">
    <source>
        <dbReference type="ARBA" id="ARBA00023012"/>
    </source>
</evidence>
<dbReference type="CDD" id="cd00082">
    <property type="entry name" value="HisKA"/>
    <property type="match status" value="1"/>
</dbReference>
<evidence type="ECO:0000256" key="7">
    <source>
        <dbReference type="SAM" id="Phobius"/>
    </source>
</evidence>
<organism evidence="9 10">
    <name type="scientific">Candidatus Avelusimicrobium gallicola</name>
    <dbReference type="NCBI Taxonomy" id="2562704"/>
    <lineage>
        <taxon>Bacteria</taxon>
        <taxon>Pseudomonadati</taxon>
        <taxon>Elusimicrobiota</taxon>
        <taxon>Elusimicrobia</taxon>
        <taxon>Elusimicrobiales</taxon>
        <taxon>Elusimicrobiaceae</taxon>
        <taxon>Candidatus Avelusimicrobium</taxon>
    </lineage>
</organism>